<accession>A0A9X3AJ90</accession>
<dbReference type="Gene3D" id="1.10.575.10">
    <property type="entry name" value="P1 Nuclease"/>
    <property type="match status" value="1"/>
</dbReference>
<keyword evidence="3" id="KW-1185">Reference proteome</keyword>
<dbReference type="SUPFAM" id="SSF48537">
    <property type="entry name" value="Phospholipase C/P1 nuclease"/>
    <property type="match status" value="1"/>
</dbReference>
<organism evidence="2 3">
    <name type="scientific">Thalassolituus pacificus</name>
    <dbReference type="NCBI Taxonomy" id="2975440"/>
    <lineage>
        <taxon>Bacteria</taxon>
        <taxon>Pseudomonadati</taxon>
        <taxon>Pseudomonadota</taxon>
        <taxon>Gammaproteobacteria</taxon>
        <taxon>Oceanospirillales</taxon>
        <taxon>Oceanospirillaceae</taxon>
        <taxon>Thalassolituus</taxon>
    </lineage>
</organism>
<dbReference type="AlphaFoldDB" id="A0A9X3AJ90"/>
<reference evidence="2" key="1">
    <citation type="journal article" date="2022" name="Front. Microbiol.">
        <title>Genome-based taxonomic rearrangement of Oceanobacter-related bacteria including the description of Thalassolituus hydrocarbonoclasticus sp. nov. and Thalassolituus pacificus sp. nov. and emended description of the genus Thalassolituus.</title>
        <authorList>
            <person name="Dong C."/>
            <person name="Wei L."/>
            <person name="Wang J."/>
            <person name="Lai Q."/>
            <person name="Huang Z."/>
            <person name="Shao Z."/>
        </authorList>
    </citation>
    <scope>NUCLEOTIDE SEQUENCE</scope>
    <source>
        <strain evidence="2">59MF3M-4</strain>
    </source>
</reference>
<dbReference type="Proteomes" id="UP001147830">
    <property type="component" value="Unassembled WGS sequence"/>
</dbReference>
<evidence type="ECO:0000256" key="1">
    <source>
        <dbReference type="SAM" id="SignalP"/>
    </source>
</evidence>
<evidence type="ECO:0000313" key="2">
    <source>
        <dbReference type="EMBL" id="MCT7360331.1"/>
    </source>
</evidence>
<protein>
    <submittedName>
        <fullName evidence="2">Phospholipase</fullName>
    </submittedName>
</protein>
<dbReference type="InterPro" id="IPR008947">
    <property type="entry name" value="PLipase_C/P1_nuclease_dom_sf"/>
</dbReference>
<evidence type="ECO:0000313" key="3">
    <source>
        <dbReference type="Proteomes" id="UP001147830"/>
    </source>
</evidence>
<dbReference type="GO" id="GO:0016788">
    <property type="term" value="F:hydrolase activity, acting on ester bonds"/>
    <property type="evidence" value="ECO:0007669"/>
    <property type="project" value="InterPro"/>
</dbReference>
<dbReference type="EMBL" id="JAOANI010000028">
    <property type="protein sequence ID" value="MCT7360331.1"/>
    <property type="molecule type" value="Genomic_DNA"/>
</dbReference>
<proteinExistence type="predicted"/>
<name>A0A9X3AJ90_9GAMM</name>
<keyword evidence="1" id="KW-0732">Signal</keyword>
<feature type="signal peptide" evidence="1">
    <location>
        <begin position="1"/>
        <end position="22"/>
    </location>
</feature>
<gene>
    <name evidence="2" type="ORF">NYR02_15015</name>
</gene>
<sequence length="343" mass="37578">MKHTLALSVSAALTLGAMNAEAFTQPTHKRIVKDAISYMAAHPDTTEYNKLAAAAQAAGYSMEQFAEVLGQGAYDVDDFADTFICGAVTGDCVEAPVWGAGASIVKYTSYWHFQNHTRGGDAHGNDLGGYNYDLLTVWGAVDNLAATWLVGDHLDDGKGGMTGWCFFWSCSEDSEYNSYGITEANYRQGSSSNKNMYKDFEKIPFQPIDNLGQHWYNEFWKNPTAQMLGFTLHTTDLLQPHHTWTTSDLNHSGWEGWVEDNYTALDLNNDSLVTNALNSFTPVPANQKDIRPLLTQGGAISYSQGGIVLSSTSASDRTQVAQVVIPHAIAMTVHVLNHAANRF</sequence>
<feature type="chain" id="PRO_5040821434" evidence="1">
    <location>
        <begin position="23"/>
        <end position="343"/>
    </location>
</feature>
<comment type="caution">
    <text evidence="2">The sequence shown here is derived from an EMBL/GenBank/DDBJ whole genome shotgun (WGS) entry which is preliminary data.</text>
</comment>
<reference evidence="2" key="2">
    <citation type="submission" date="2022-08" db="EMBL/GenBank/DDBJ databases">
        <authorList>
            <person name="Dong C."/>
        </authorList>
    </citation>
    <scope>NUCLEOTIDE SEQUENCE</scope>
    <source>
        <strain evidence="2">59MF3M-4</strain>
    </source>
</reference>
<dbReference type="RefSeq" id="WP_260977169.1">
    <property type="nucleotide sequence ID" value="NZ_JAOANI010000028.1"/>
</dbReference>